<gene>
    <name evidence="2" type="ORF">SAMN05421548_106184</name>
</gene>
<dbReference type="RefSeq" id="WP_091996484.1">
    <property type="nucleotide sequence ID" value="NZ_FMYQ01000006.1"/>
</dbReference>
<keyword evidence="1" id="KW-0732">Signal</keyword>
<dbReference type="Proteomes" id="UP000198908">
    <property type="component" value="Unassembled WGS sequence"/>
</dbReference>
<evidence type="ECO:0000256" key="1">
    <source>
        <dbReference type="SAM" id="SignalP"/>
    </source>
</evidence>
<evidence type="ECO:0000313" key="3">
    <source>
        <dbReference type="Proteomes" id="UP000198908"/>
    </source>
</evidence>
<accession>A0A1G6LCU2</accession>
<proteinExistence type="predicted"/>
<reference evidence="3" key="1">
    <citation type="submission" date="2016-09" db="EMBL/GenBank/DDBJ databases">
        <authorList>
            <person name="Varghese N."/>
            <person name="Submissions S."/>
        </authorList>
    </citation>
    <scope>NUCLEOTIDE SEQUENCE [LARGE SCALE GENOMIC DNA]</scope>
    <source>
        <strain evidence="3">TNe-862</strain>
    </source>
</reference>
<organism evidence="2 3">
    <name type="scientific">Paraburkholderia lycopersici</name>
    <dbReference type="NCBI Taxonomy" id="416944"/>
    <lineage>
        <taxon>Bacteria</taxon>
        <taxon>Pseudomonadati</taxon>
        <taxon>Pseudomonadota</taxon>
        <taxon>Betaproteobacteria</taxon>
        <taxon>Burkholderiales</taxon>
        <taxon>Burkholderiaceae</taxon>
        <taxon>Paraburkholderia</taxon>
    </lineage>
</organism>
<dbReference type="STRING" id="416944.SAMN05421548_106184"/>
<dbReference type="EMBL" id="FMYQ01000006">
    <property type="protein sequence ID" value="SDC40595.1"/>
    <property type="molecule type" value="Genomic_DNA"/>
</dbReference>
<name>A0A1G6LCU2_9BURK</name>
<protein>
    <recommendedName>
        <fullName evidence="4">Lipoprotein</fullName>
    </recommendedName>
</protein>
<dbReference type="OrthoDB" id="9113406at2"/>
<feature type="signal peptide" evidence="1">
    <location>
        <begin position="1"/>
        <end position="22"/>
    </location>
</feature>
<evidence type="ECO:0000313" key="2">
    <source>
        <dbReference type="EMBL" id="SDC40595.1"/>
    </source>
</evidence>
<sequence>MYLKVSTKTLGLAPLIVCVALAAGCNKQDAAAPDFGKQSADAMKQATQDATKQAAQQAAQTLDKAASYVNQQLGAAQQKLDSAASQGQQASASTAELASSAQGQLLGAASAAQTLLGHAAAATGTGLTIAGHSLQRWASSAAEAASAPGQASDASQ</sequence>
<feature type="chain" id="PRO_5011500445" description="Lipoprotein" evidence="1">
    <location>
        <begin position="23"/>
        <end position="156"/>
    </location>
</feature>
<evidence type="ECO:0008006" key="4">
    <source>
        <dbReference type="Google" id="ProtNLM"/>
    </source>
</evidence>
<dbReference type="PROSITE" id="PS51257">
    <property type="entry name" value="PROKAR_LIPOPROTEIN"/>
    <property type="match status" value="1"/>
</dbReference>
<keyword evidence="3" id="KW-1185">Reference proteome</keyword>
<dbReference type="AlphaFoldDB" id="A0A1G6LCU2"/>